<dbReference type="InterPro" id="IPR003035">
    <property type="entry name" value="RWP-RK_dom"/>
</dbReference>
<dbReference type="EMBL" id="JASFZW010000001">
    <property type="protein sequence ID" value="KAK2080559.1"/>
    <property type="molecule type" value="Genomic_DNA"/>
</dbReference>
<comment type="caution">
    <text evidence="8">The sequence shown here is derived from an EMBL/GenBank/DDBJ whole genome shotgun (WGS) entry which is preliminary data.</text>
</comment>
<dbReference type="GO" id="GO:0003677">
    <property type="term" value="F:DNA binding"/>
    <property type="evidence" value="ECO:0007669"/>
    <property type="project" value="UniProtKB-KW"/>
</dbReference>
<keyword evidence="3" id="KW-0175">Coiled coil</keyword>
<evidence type="ECO:0000259" key="7">
    <source>
        <dbReference type="PROSITE" id="PS51519"/>
    </source>
</evidence>
<evidence type="ECO:0000313" key="9">
    <source>
        <dbReference type="Proteomes" id="UP001255856"/>
    </source>
</evidence>
<evidence type="ECO:0000256" key="5">
    <source>
        <dbReference type="ARBA" id="ARBA00023163"/>
    </source>
</evidence>
<evidence type="ECO:0000256" key="3">
    <source>
        <dbReference type="ARBA" id="ARBA00023054"/>
    </source>
</evidence>
<accession>A0AAD9IND5</accession>
<reference evidence="8" key="1">
    <citation type="submission" date="2021-01" db="EMBL/GenBank/DDBJ databases">
        <authorList>
            <person name="Eckstrom K.M.E."/>
        </authorList>
    </citation>
    <scope>NUCLEOTIDE SEQUENCE</scope>
    <source>
        <strain evidence="8">UVCC 0001</strain>
    </source>
</reference>
<evidence type="ECO:0000256" key="1">
    <source>
        <dbReference type="ARBA" id="ARBA00004049"/>
    </source>
</evidence>
<proteinExistence type="predicted"/>
<gene>
    <name evidence="8" type="ORF">QBZ16_000412</name>
</gene>
<feature type="domain" description="RWP-RK" evidence="7">
    <location>
        <begin position="40"/>
        <end position="126"/>
    </location>
</feature>
<evidence type="ECO:0000256" key="6">
    <source>
        <dbReference type="ARBA" id="ARBA00023242"/>
    </source>
</evidence>
<organism evidence="8 9">
    <name type="scientific">Prototheca wickerhamii</name>
    <dbReference type="NCBI Taxonomy" id="3111"/>
    <lineage>
        <taxon>Eukaryota</taxon>
        <taxon>Viridiplantae</taxon>
        <taxon>Chlorophyta</taxon>
        <taxon>core chlorophytes</taxon>
        <taxon>Trebouxiophyceae</taxon>
        <taxon>Chlorellales</taxon>
        <taxon>Chlorellaceae</taxon>
        <taxon>Prototheca</taxon>
    </lineage>
</organism>
<dbReference type="InterPro" id="IPR044607">
    <property type="entry name" value="RKD-like"/>
</dbReference>
<dbReference type="GO" id="GO:0003700">
    <property type="term" value="F:DNA-binding transcription factor activity"/>
    <property type="evidence" value="ECO:0007669"/>
    <property type="project" value="InterPro"/>
</dbReference>
<keyword evidence="4" id="KW-0238">DNA-binding</keyword>
<evidence type="ECO:0000256" key="2">
    <source>
        <dbReference type="ARBA" id="ARBA00023015"/>
    </source>
</evidence>
<dbReference type="Proteomes" id="UP001255856">
    <property type="component" value="Unassembled WGS sequence"/>
</dbReference>
<dbReference type="AlphaFoldDB" id="A0AAD9IND5"/>
<keyword evidence="9" id="KW-1185">Reference proteome</keyword>
<keyword evidence="2" id="KW-0805">Transcription regulation</keyword>
<keyword evidence="6" id="KW-0539">Nucleus</keyword>
<protein>
    <recommendedName>
        <fullName evidence="7">RWP-RK domain-containing protein</fullName>
    </recommendedName>
</protein>
<comment type="function">
    <text evidence="1">Putative transcription factor.</text>
</comment>
<name>A0AAD9IND5_PROWI</name>
<dbReference type="PANTHER" id="PTHR46373">
    <property type="entry name" value="PROTEIN RKD4"/>
    <property type="match status" value="1"/>
</dbReference>
<evidence type="ECO:0000313" key="8">
    <source>
        <dbReference type="EMBL" id="KAK2080559.1"/>
    </source>
</evidence>
<dbReference type="Pfam" id="PF02042">
    <property type="entry name" value="RWP-RK"/>
    <property type="match status" value="1"/>
</dbReference>
<dbReference type="PANTHER" id="PTHR46373:SF5">
    <property type="entry name" value="RWP-RK DOMAIN PROTEIN"/>
    <property type="match status" value="1"/>
</dbReference>
<sequence length="172" mass="19146">MSVSAAQSGYGPAAVRTRFTDEKLCSWTALVEAFVALKMQEGYTISRHFAEASRIQDIREIARYFVHPISDAARMMDICPTVLKKICRKHGINRWPQRKLRSIEKRLQELLNKVPECGPEQGTIEARLEELQVEMLHLTCGQLTVTPMGICHASPPPPDAALGTTAIWSGDG</sequence>
<keyword evidence="5" id="KW-0804">Transcription</keyword>
<dbReference type="PROSITE" id="PS51519">
    <property type="entry name" value="RWP_RK"/>
    <property type="match status" value="1"/>
</dbReference>
<evidence type="ECO:0000256" key="4">
    <source>
        <dbReference type="ARBA" id="ARBA00023125"/>
    </source>
</evidence>